<evidence type="ECO:0000256" key="1">
    <source>
        <dbReference type="SAM" id="MobiDB-lite"/>
    </source>
</evidence>
<comment type="caution">
    <text evidence="3">The sequence shown here is derived from an EMBL/GenBank/DDBJ whole genome shotgun (WGS) entry which is preliminary data.</text>
</comment>
<organism evidence="3 4">
    <name type="scientific">Polyplax serrata</name>
    <name type="common">Common mouse louse</name>
    <dbReference type="NCBI Taxonomy" id="468196"/>
    <lineage>
        <taxon>Eukaryota</taxon>
        <taxon>Metazoa</taxon>
        <taxon>Ecdysozoa</taxon>
        <taxon>Arthropoda</taxon>
        <taxon>Hexapoda</taxon>
        <taxon>Insecta</taxon>
        <taxon>Pterygota</taxon>
        <taxon>Neoptera</taxon>
        <taxon>Paraneoptera</taxon>
        <taxon>Psocodea</taxon>
        <taxon>Troctomorpha</taxon>
        <taxon>Phthiraptera</taxon>
        <taxon>Anoplura</taxon>
        <taxon>Polyplacidae</taxon>
        <taxon>Polyplax</taxon>
    </lineage>
</organism>
<keyword evidence="2" id="KW-0812">Transmembrane</keyword>
<gene>
    <name evidence="3" type="ORF">RUM43_011444</name>
</gene>
<evidence type="ECO:0000313" key="4">
    <source>
        <dbReference type="Proteomes" id="UP001372834"/>
    </source>
</evidence>
<evidence type="ECO:0008006" key="5">
    <source>
        <dbReference type="Google" id="ProtNLM"/>
    </source>
</evidence>
<feature type="transmembrane region" description="Helical" evidence="2">
    <location>
        <begin position="462"/>
        <end position="482"/>
    </location>
</feature>
<accession>A0AAN8RTK9</accession>
<sequence>MKPRIFARVFLVFVRYYCQKRVDHSFYRPRNTKQDVQVPGIDCIERHSIEPMPIIPILGEFPTEFLDIPSPTCWENCELLQANFHIWGSICKAELCPLAQPLKEGFSHPKRYPGCQEACKFHRESPQEKQVEPVIKARGEEVLKIEKGVAKWPRPTSVSSESPLVYIVMRKKADSSWTQIIQTADRSVALPADSIATNIRVLVVNPDGLVTMYSPPISIHEKLNDSVVSRIMAGVSTRKSERISINTPKSNTWELKEVSLIHQKVLVLAEVSWEPRLRHTVYLVTWEVDGGGLKGNLFTDSTCVTLSLWPDTIYHIQVEVVSKTDKSVPLVLDTHKATQVSFDIPQTSQNPLLFNEYKNEKPKITPELPRITPEDTLKSKSTEMSIQISHTIDKLIHNPSVARKIFSNEKSRKDVSLEEQIDTPKANLKSPPRISGSLSSILVQSADAEASEMIDTRQRTELVFGSATAIILFLIISVLLVLKTRRKSVEVGQVQSEKIVIDSGTGFQPIVVVSSEVTGSQQPTRPSTPTTKDSNNQLNWRNNLFVTCSHDRVIDNQLNQSQVCPPSAVADSLRGNLVDRGPSEIPV</sequence>
<feature type="compositionally biased region" description="Low complexity" evidence="1">
    <location>
        <begin position="518"/>
        <end position="531"/>
    </location>
</feature>
<proteinExistence type="predicted"/>
<dbReference type="EMBL" id="JAWJWE010000039">
    <property type="protein sequence ID" value="KAK6621138.1"/>
    <property type="molecule type" value="Genomic_DNA"/>
</dbReference>
<evidence type="ECO:0000313" key="3">
    <source>
        <dbReference type="EMBL" id="KAK6621138.1"/>
    </source>
</evidence>
<evidence type="ECO:0000256" key="2">
    <source>
        <dbReference type="SAM" id="Phobius"/>
    </source>
</evidence>
<protein>
    <recommendedName>
        <fullName evidence="5">Fibronectin type-III domain-containing protein</fullName>
    </recommendedName>
</protein>
<reference evidence="3 4" key="1">
    <citation type="submission" date="2023-10" db="EMBL/GenBank/DDBJ databases">
        <title>Genomes of two closely related lineages of the louse Polyplax serrata with different host specificities.</title>
        <authorList>
            <person name="Martinu J."/>
            <person name="Tarabai H."/>
            <person name="Stefka J."/>
            <person name="Hypsa V."/>
        </authorList>
    </citation>
    <scope>NUCLEOTIDE SEQUENCE [LARGE SCALE GENOMIC DNA]</scope>
    <source>
        <strain evidence="3">HR10_N</strain>
    </source>
</reference>
<dbReference type="AlphaFoldDB" id="A0AAN8RTK9"/>
<keyword evidence="2" id="KW-1133">Transmembrane helix</keyword>
<name>A0AAN8RTK9_POLSC</name>
<keyword evidence="2" id="KW-0472">Membrane</keyword>
<feature type="region of interest" description="Disordered" evidence="1">
    <location>
        <begin position="516"/>
        <end position="537"/>
    </location>
</feature>
<dbReference type="Proteomes" id="UP001372834">
    <property type="component" value="Unassembled WGS sequence"/>
</dbReference>